<evidence type="ECO:0000313" key="7">
    <source>
        <dbReference type="Proteomes" id="UP000594220"/>
    </source>
</evidence>
<dbReference type="InterPro" id="IPR005828">
    <property type="entry name" value="MFS_sugar_transport-like"/>
</dbReference>
<feature type="transmembrane region" description="Helical" evidence="5">
    <location>
        <begin position="377"/>
        <end position="397"/>
    </location>
</feature>
<feature type="transmembrane region" description="Helical" evidence="5">
    <location>
        <begin position="17"/>
        <end position="37"/>
    </location>
</feature>
<feature type="transmembrane region" description="Helical" evidence="5">
    <location>
        <begin position="139"/>
        <end position="155"/>
    </location>
</feature>
<dbReference type="Pfam" id="PF00083">
    <property type="entry name" value="Sugar_tr"/>
    <property type="match status" value="1"/>
</dbReference>
<feature type="transmembrane region" description="Helical" evidence="5">
    <location>
        <begin position="215"/>
        <end position="233"/>
    </location>
</feature>
<dbReference type="InterPro" id="IPR036259">
    <property type="entry name" value="MFS_trans_sf"/>
</dbReference>
<sequence length="517" mass="57102">MAFSNEVLKAAGDCGRFQIWLVVLISLACPSLSFHLFSQIFMVQRVPHHCDTSWILEINPNLTKEEQLNLTIPRNTQGSYEECYMYTPVDWDLDSIRRYGLNSTEKCRDGWVYVSSEETLITKFDLVCDRKEQTDISQSIFMLGLLIGAFIFGSLSDSREVFSAVLTESVLTFLATEWVGISYRPHAVIISHCWFAFGQMTLAGLAYGIRNWRMLQIAGSAPVFALFFYIWVFPESARWLMAKGKIKDAKKLFQKAAVMNKRTIPPELLDEVTGTRGLTIPGSDPPGAKPALLCLACRFVNSLVYYGVSLNVGNFGLDIYLTQLVFGAVEIPARFSCIYLLQWFGRKKSQSGCLLLGGIMCLIITGIPKDLPVVTTTLAVIGKFSIAASFSVSYVYSAELFPTVVRQTGVGLCSMSARLGGIISPLIGLLGTYNSVIPMAIFGGTPVIGGILCCLLPETRGKELQDGTEEPVETQWWVLAVRPQSLLSPSCFALLINGDRFLASLFSVIQATPRPDV</sequence>
<dbReference type="GO" id="GO:0016020">
    <property type="term" value="C:membrane"/>
    <property type="evidence" value="ECO:0007669"/>
    <property type="project" value="UniProtKB-SubCell"/>
</dbReference>
<dbReference type="SUPFAM" id="SSF103473">
    <property type="entry name" value="MFS general substrate transporter"/>
    <property type="match status" value="1"/>
</dbReference>
<gene>
    <name evidence="6" type="primary">SLC22A13</name>
</gene>
<keyword evidence="4 5" id="KW-0472">Membrane</keyword>
<evidence type="ECO:0000256" key="4">
    <source>
        <dbReference type="ARBA" id="ARBA00023136"/>
    </source>
</evidence>
<keyword evidence="3 5" id="KW-1133">Transmembrane helix</keyword>
<evidence type="ECO:0000313" key="6">
    <source>
        <dbReference type="Ensembl" id="ENSCPRP00005005162.1"/>
    </source>
</evidence>
<dbReference type="AlphaFoldDB" id="A0A7M4FSY6"/>
<reference evidence="6" key="2">
    <citation type="submission" date="2025-09" db="UniProtKB">
        <authorList>
            <consortium name="Ensembl"/>
        </authorList>
    </citation>
    <scope>IDENTIFICATION</scope>
</reference>
<feature type="transmembrane region" description="Helical" evidence="5">
    <location>
        <begin position="353"/>
        <end position="371"/>
    </location>
</feature>
<dbReference type="Gene3D" id="1.20.1250.20">
    <property type="entry name" value="MFS general substrate transporter like domains"/>
    <property type="match status" value="1"/>
</dbReference>
<dbReference type="Ensembl" id="ENSCPRT00005006033.1">
    <property type="protein sequence ID" value="ENSCPRP00005005162.1"/>
    <property type="gene ID" value="ENSCPRG00005003671.1"/>
</dbReference>
<dbReference type="PANTHER" id="PTHR24064">
    <property type="entry name" value="SOLUTE CARRIER FAMILY 22 MEMBER"/>
    <property type="match status" value="1"/>
</dbReference>
<accession>A0A7M4FSY6</accession>
<evidence type="ECO:0000256" key="2">
    <source>
        <dbReference type="ARBA" id="ARBA00022692"/>
    </source>
</evidence>
<evidence type="ECO:0000256" key="1">
    <source>
        <dbReference type="ARBA" id="ARBA00004141"/>
    </source>
</evidence>
<evidence type="ECO:0000256" key="5">
    <source>
        <dbReference type="SAM" id="Phobius"/>
    </source>
</evidence>
<proteinExistence type="predicted"/>
<dbReference type="Proteomes" id="UP000594220">
    <property type="component" value="Unplaced"/>
</dbReference>
<comment type="subcellular location">
    <subcellularLocation>
        <location evidence="1">Membrane</location>
        <topology evidence="1">Multi-pass membrane protein</topology>
    </subcellularLocation>
</comment>
<feature type="transmembrane region" description="Helical" evidence="5">
    <location>
        <begin position="188"/>
        <end position="209"/>
    </location>
</feature>
<organism evidence="6 7">
    <name type="scientific">Crocodylus porosus</name>
    <name type="common">Saltwater crocodile</name>
    <name type="synonym">Estuarine crocodile</name>
    <dbReference type="NCBI Taxonomy" id="8502"/>
    <lineage>
        <taxon>Eukaryota</taxon>
        <taxon>Metazoa</taxon>
        <taxon>Chordata</taxon>
        <taxon>Craniata</taxon>
        <taxon>Vertebrata</taxon>
        <taxon>Euteleostomi</taxon>
        <taxon>Archelosauria</taxon>
        <taxon>Archosauria</taxon>
        <taxon>Crocodylia</taxon>
        <taxon>Longirostres</taxon>
        <taxon>Crocodylidae</taxon>
        <taxon>Crocodylus</taxon>
    </lineage>
</organism>
<keyword evidence="2 5" id="KW-0812">Transmembrane</keyword>
<feature type="transmembrane region" description="Helical" evidence="5">
    <location>
        <begin position="436"/>
        <end position="456"/>
    </location>
</feature>
<reference evidence="6" key="1">
    <citation type="submission" date="2025-08" db="UniProtKB">
        <authorList>
            <consortium name="Ensembl"/>
        </authorList>
    </citation>
    <scope>IDENTIFICATION</scope>
</reference>
<feature type="transmembrane region" description="Helical" evidence="5">
    <location>
        <begin position="161"/>
        <end position="181"/>
    </location>
</feature>
<feature type="transmembrane region" description="Helical" evidence="5">
    <location>
        <begin position="409"/>
        <end position="430"/>
    </location>
</feature>
<protein>
    <submittedName>
        <fullName evidence="6">Solute carrier family 22 member 13</fullName>
    </submittedName>
</protein>
<dbReference type="GeneTree" id="ENSGT00940000154607"/>
<name>A0A7M4FSY6_CROPO</name>
<evidence type="ECO:0000256" key="3">
    <source>
        <dbReference type="ARBA" id="ARBA00022989"/>
    </source>
</evidence>
<dbReference type="GO" id="GO:0022857">
    <property type="term" value="F:transmembrane transporter activity"/>
    <property type="evidence" value="ECO:0007669"/>
    <property type="project" value="InterPro"/>
</dbReference>
<keyword evidence="7" id="KW-1185">Reference proteome</keyword>